<dbReference type="InterPro" id="IPR033116">
    <property type="entry name" value="TRYPSIN_SER"/>
</dbReference>
<dbReference type="PROSITE" id="PS50070">
    <property type="entry name" value="KRINGLE_2"/>
    <property type="match status" value="1"/>
</dbReference>
<dbReference type="PROSITE" id="PS50026">
    <property type="entry name" value="EGF_3"/>
    <property type="match status" value="1"/>
</dbReference>
<evidence type="ECO:0000259" key="14">
    <source>
        <dbReference type="PROSITE" id="PS50070"/>
    </source>
</evidence>
<dbReference type="SUPFAM" id="SSF57440">
    <property type="entry name" value="Kringle-like"/>
    <property type="match status" value="1"/>
</dbReference>
<dbReference type="InterPro" id="IPR009003">
    <property type="entry name" value="Peptidase_S1_PA"/>
</dbReference>
<dbReference type="PANTHER" id="PTHR24264">
    <property type="entry name" value="TRYPSIN-RELATED"/>
    <property type="match status" value="1"/>
</dbReference>
<evidence type="ECO:0000256" key="7">
    <source>
        <dbReference type="ARBA" id="ARBA00023157"/>
    </source>
</evidence>
<keyword evidence="10" id="KW-0245">EGF-like domain</keyword>
<proteinExistence type="predicted"/>
<dbReference type="InterPro" id="IPR038178">
    <property type="entry name" value="Kringle_sf"/>
</dbReference>
<evidence type="ECO:0000256" key="8">
    <source>
        <dbReference type="ARBA" id="ARBA00036320"/>
    </source>
</evidence>
<dbReference type="Gene3D" id="2.40.10.10">
    <property type="entry name" value="Trypsin-like serine proteases"/>
    <property type="match status" value="1"/>
</dbReference>
<dbReference type="InterPro" id="IPR043504">
    <property type="entry name" value="Peptidase_S1_PA_chymotrypsin"/>
</dbReference>
<dbReference type="InterPro" id="IPR000001">
    <property type="entry name" value="Kringle"/>
</dbReference>
<comment type="caution">
    <text evidence="10">Lacks conserved residue(s) required for the propagation of feature annotation.</text>
</comment>
<dbReference type="GO" id="GO:0006508">
    <property type="term" value="P:proteolysis"/>
    <property type="evidence" value="ECO:0007669"/>
    <property type="project" value="UniProtKB-KW"/>
</dbReference>
<dbReference type="AlphaFoldDB" id="A0A8C5HM56"/>
<evidence type="ECO:0000256" key="10">
    <source>
        <dbReference type="PROSITE-ProRule" id="PRU00076"/>
    </source>
</evidence>
<evidence type="ECO:0000256" key="2">
    <source>
        <dbReference type="ARBA" id="ARBA00022525"/>
    </source>
</evidence>
<dbReference type="CDD" id="cd00190">
    <property type="entry name" value="Tryp_SPc"/>
    <property type="match status" value="1"/>
</dbReference>
<dbReference type="InterPro" id="IPR050127">
    <property type="entry name" value="Serine_Proteases_S1"/>
</dbReference>
<dbReference type="EC" id="3.4.21.4" evidence="9"/>
<reference evidence="16" key="1">
    <citation type="submission" date="2020-06" db="EMBL/GenBank/DDBJ databases">
        <authorList>
            <consortium name="Wellcome Sanger Institute Data Sharing"/>
        </authorList>
    </citation>
    <scope>NUCLEOTIDE SEQUENCE [LARGE SCALE GENOMIC DNA]</scope>
</reference>
<evidence type="ECO:0000256" key="3">
    <source>
        <dbReference type="ARBA" id="ARBA00022572"/>
    </source>
</evidence>
<dbReference type="SUPFAM" id="SSF50494">
    <property type="entry name" value="Trypsin-like serine proteases"/>
    <property type="match status" value="1"/>
</dbReference>
<name>A0A8C5HM56_GOUWI</name>
<feature type="domain" description="EGF-like" evidence="13">
    <location>
        <begin position="65"/>
        <end position="113"/>
    </location>
</feature>
<dbReference type="PRINTS" id="PR00018">
    <property type="entry name" value="KRINGLE"/>
</dbReference>
<accession>A0A8C5HM56</accession>
<evidence type="ECO:0000256" key="4">
    <source>
        <dbReference type="ARBA" id="ARBA00022670"/>
    </source>
</evidence>
<dbReference type="FunFam" id="2.40.10.10:FF:000053">
    <property type="entry name" value="Neurotrypsin"/>
    <property type="match status" value="1"/>
</dbReference>
<dbReference type="PROSITE" id="PS00135">
    <property type="entry name" value="TRYPSIN_SER"/>
    <property type="match status" value="1"/>
</dbReference>
<evidence type="ECO:0000256" key="5">
    <source>
        <dbReference type="ARBA" id="ARBA00022801"/>
    </source>
</evidence>
<sequence length="481" mass="53628">MTGFLKKYLNTFLKPEVTWLSFVPSMPVIQTLALMVVPALRVDLIGILNVHVLSRTWEKVLNLYNVDLCFFFSTVKNVCENVKCGSGDCIVNLNKNPFYECKCRPPFQGPDCKTLPANPCEPNPCKNGAASDCYNGNGETYRGVVSTTEGGDELHYLSLLLHYYHFRNPDGDDKPWCFFKKNRRLSWEYCKVKKCTESEFRSQPYRSTQPQLASFRVWKIPALVRQSRIHGGSKVFPGAHPWQVSLQERDKGSSGGFGHICGGILLSSCSVLTAGHCISPNKEYQVVVGGVNILRQEEMDQTIPVLDVTVHENYRATPSAVYNDIALLKLKVTDSPYCAKETRFVKAACLPQQPFPAGKECVISGWGATEKNYSPQLLNARVFLISEERCKSPQIYGSALDQSMLCAGVLQGGVDSCQGDSGGPLVCEKDGSYFITGVVSWGHGCAFLNHLFACEMMSKFIDRHFKKMAHTCPELQSQKKF</sequence>
<dbReference type="Gene3D" id="2.10.25.10">
    <property type="entry name" value="Laminin"/>
    <property type="match status" value="1"/>
</dbReference>
<dbReference type="Gene3D" id="2.40.20.10">
    <property type="entry name" value="Plasminogen Kringle 4"/>
    <property type="match status" value="1"/>
</dbReference>
<dbReference type="InterPro" id="IPR001314">
    <property type="entry name" value="Peptidase_S1A"/>
</dbReference>
<dbReference type="Pfam" id="PF00089">
    <property type="entry name" value="Trypsin"/>
    <property type="match status" value="1"/>
</dbReference>
<comment type="catalytic activity">
    <reaction evidence="8">
        <text>Preferential cleavage: Arg-|-Xaa, Lys-|-Xaa.</text>
        <dbReference type="EC" id="3.4.21.4"/>
    </reaction>
</comment>
<dbReference type="PRINTS" id="PR00722">
    <property type="entry name" value="CHYMOTRYPSIN"/>
</dbReference>
<evidence type="ECO:0000256" key="1">
    <source>
        <dbReference type="ARBA" id="ARBA00004239"/>
    </source>
</evidence>
<keyword evidence="5 12" id="KW-0378">Hydrolase</keyword>
<keyword evidence="2" id="KW-0964">Secreted</keyword>
<feature type="domain" description="Kringle" evidence="14">
    <location>
        <begin position="132"/>
        <end position="195"/>
    </location>
</feature>
<keyword evidence="6 12" id="KW-0720">Serine protease</keyword>
<feature type="disulfide bond" evidence="10">
    <location>
        <begin position="103"/>
        <end position="112"/>
    </location>
</feature>
<dbReference type="InterPro" id="IPR000742">
    <property type="entry name" value="EGF"/>
</dbReference>
<dbReference type="PROSITE" id="PS00134">
    <property type="entry name" value="TRYPSIN_HIS"/>
    <property type="match status" value="1"/>
</dbReference>
<feature type="domain" description="Peptidase S1" evidence="15">
    <location>
        <begin position="229"/>
        <end position="481"/>
    </location>
</feature>
<dbReference type="PROSITE" id="PS01186">
    <property type="entry name" value="EGF_2"/>
    <property type="match status" value="1"/>
</dbReference>
<dbReference type="PROSITE" id="PS00022">
    <property type="entry name" value="EGF_1"/>
    <property type="match status" value="1"/>
</dbReference>
<evidence type="ECO:0000256" key="9">
    <source>
        <dbReference type="ARBA" id="ARBA00038868"/>
    </source>
</evidence>
<dbReference type="InterPro" id="IPR001254">
    <property type="entry name" value="Trypsin_dom"/>
</dbReference>
<evidence type="ECO:0000256" key="6">
    <source>
        <dbReference type="ARBA" id="ARBA00022825"/>
    </source>
</evidence>
<evidence type="ECO:0000256" key="11">
    <source>
        <dbReference type="PROSITE-ProRule" id="PRU00121"/>
    </source>
</evidence>
<keyword evidence="7 10" id="KW-1015">Disulfide bond</keyword>
<dbReference type="Ensembl" id="ENSGWIT00000049696.1">
    <property type="protein sequence ID" value="ENSGWIP00000045899.1"/>
    <property type="gene ID" value="ENSGWIG00000022684.1"/>
</dbReference>
<evidence type="ECO:0000313" key="17">
    <source>
        <dbReference type="Proteomes" id="UP000694680"/>
    </source>
</evidence>
<dbReference type="SMART" id="SM00020">
    <property type="entry name" value="Tryp_SPc"/>
    <property type="match status" value="1"/>
</dbReference>
<dbReference type="PANTHER" id="PTHR24264:SF40">
    <property type="entry name" value="HYALURONAN-BINDING PROTEIN 2"/>
    <property type="match status" value="1"/>
</dbReference>
<dbReference type="Proteomes" id="UP000694680">
    <property type="component" value="Chromosome 19"/>
</dbReference>
<keyword evidence="17" id="KW-1185">Reference proteome</keyword>
<dbReference type="InterPro" id="IPR013806">
    <property type="entry name" value="Kringle-like"/>
</dbReference>
<organism evidence="16 17">
    <name type="scientific">Gouania willdenowi</name>
    <name type="common">Blunt-snouted clingfish</name>
    <name type="synonym">Lepadogaster willdenowi</name>
    <dbReference type="NCBI Taxonomy" id="441366"/>
    <lineage>
        <taxon>Eukaryota</taxon>
        <taxon>Metazoa</taxon>
        <taxon>Chordata</taxon>
        <taxon>Craniata</taxon>
        <taxon>Vertebrata</taxon>
        <taxon>Euteleostomi</taxon>
        <taxon>Actinopterygii</taxon>
        <taxon>Neopterygii</taxon>
        <taxon>Teleostei</taxon>
        <taxon>Neoteleostei</taxon>
        <taxon>Acanthomorphata</taxon>
        <taxon>Ovalentaria</taxon>
        <taxon>Blenniimorphae</taxon>
        <taxon>Blenniiformes</taxon>
        <taxon>Gobiesocoidei</taxon>
        <taxon>Gobiesocidae</taxon>
        <taxon>Gobiesocinae</taxon>
        <taxon>Gouania</taxon>
    </lineage>
</organism>
<dbReference type="SMART" id="SM00130">
    <property type="entry name" value="KR"/>
    <property type="match status" value="1"/>
</dbReference>
<protein>
    <recommendedName>
        <fullName evidence="9">trypsin</fullName>
        <ecNumber evidence="9">3.4.21.4</ecNumber>
    </recommendedName>
</protein>
<dbReference type="GO" id="GO:0004252">
    <property type="term" value="F:serine-type endopeptidase activity"/>
    <property type="evidence" value="ECO:0007669"/>
    <property type="project" value="UniProtKB-EC"/>
</dbReference>
<evidence type="ECO:0000259" key="13">
    <source>
        <dbReference type="PROSITE" id="PS50026"/>
    </source>
</evidence>
<reference evidence="16" key="3">
    <citation type="submission" date="2025-09" db="UniProtKB">
        <authorList>
            <consortium name="Ensembl"/>
        </authorList>
    </citation>
    <scope>IDENTIFICATION</scope>
</reference>
<dbReference type="GO" id="GO:0005615">
    <property type="term" value="C:extracellular space"/>
    <property type="evidence" value="ECO:0007669"/>
    <property type="project" value="TreeGrafter"/>
</dbReference>
<reference evidence="16" key="2">
    <citation type="submission" date="2025-08" db="UniProtKB">
        <authorList>
            <consortium name="Ensembl"/>
        </authorList>
    </citation>
    <scope>IDENTIFICATION</scope>
</reference>
<evidence type="ECO:0000313" key="16">
    <source>
        <dbReference type="Ensembl" id="ENSGWIP00000045899.1"/>
    </source>
</evidence>
<comment type="subcellular location">
    <subcellularLocation>
        <location evidence="1">Secreted</location>
        <location evidence="1">Extracellular space</location>
    </subcellularLocation>
</comment>
<keyword evidence="3 11" id="KW-0420">Kringle</keyword>
<evidence type="ECO:0000259" key="15">
    <source>
        <dbReference type="PROSITE" id="PS50240"/>
    </source>
</evidence>
<dbReference type="InterPro" id="IPR018114">
    <property type="entry name" value="TRYPSIN_HIS"/>
</dbReference>
<keyword evidence="4 12" id="KW-0645">Protease</keyword>
<evidence type="ECO:0000256" key="12">
    <source>
        <dbReference type="RuleBase" id="RU363034"/>
    </source>
</evidence>
<dbReference type="PROSITE" id="PS50240">
    <property type="entry name" value="TRYPSIN_DOM"/>
    <property type="match status" value="1"/>
</dbReference>